<organism evidence="2 3">
    <name type="scientific">Digitaria exilis</name>
    <dbReference type="NCBI Taxonomy" id="1010633"/>
    <lineage>
        <taxon>Eukaryota</taxon>
        <taxon>Viridiplantae</taxon>
        <taxon>Streptophyta</taxon>
        <taxon>Embryophyta</taxon>
        <taxon>Tracheophyta</taxon>
        <taxon>Spermatophyta</taxon>
        <taxon>Magnoliopsida</taxon>
        <taxon>Liliopsida</taxon>
        <taxon>Poales</taxon>
        <taxon>Poaceae</taxon>
        <taxon>PACMAD clade</taxon>
        <taxon>Panicoideae</taxon>
        <taxon>Panicodae</taxon>
        <taxon>Paniceae</taxon>
        <taxon>Anthephorinae</taxon>
        <taxon>Digitaria</taxon>
    </lineage>
</organism>
<name>A0A835FCZ2_9POAL</name>
<dbReference type="OrthoDB" id="773986at2759"/>
<keyword evidence="3" id="KW-1185">Reference proteome</keyword>
<gene>
    <name evidence="2" type="ORF">HU200_013498</name>
</gene>
<reference evidence="2" key="1">
    <citation type="submission" date="2020-07" db="EMBL/GenBank/DDBJ databases">
        <title>Genome sequence and genetic diversity analysis of an under-domesticated orphan crop, white fonio (Digitaria exilis).</title>
        <authorList>
            <person name="Bennetzen J.L."/>
            <person name="Chen S."/>
            <person name="Ma X."/>
            <person name="Wang X."/>
            <person name="Yssel A.E.J."/>
            <person name="Chaluvadi S.R."/>
            <person name="Johnson M."/>
            <person name="Gangashetty P."/>
            <person name="Hamidou F."/>
            <person name="Sanogo M.D."/>
            <person name="Zwaenepoel A."/>
            <person name="Wallace J."/>
            <person name="Van De Peer Y."/>
            <person name="Van Deynze A."/>
        </authorList>
    </citation>
    <scope>NUCLEOTIDE SEQUENCE</scope>
    <source>
        <tissue evidence="2">Leaves</tissue>
    </source>
</reference>
<proteinExistence type="predicted"/>
<dbReference type="EMBL" id="JACEFO010001255">
    <property type="protein sequence ID" value="KAF8743950.1"/>
    <property type="molecule type" value="Genomic_DNA"/>
</dbReference>
<evidence type="ECO:0000256" key="1">
    <source>
        <dbReference type="SAM" id="MobiDB-lite"/>
    </source>
</evidence>
<protein>
    <submittedName>
        <fullName evidence="2">Uncharacterized protein</fullName>
    </submittedName>
</protein>
<feature type="compositionally biased region" description="Basic and acidic residues" evidence="1">
    <location>
        <begin position="137"/>
        <end position="149"/>
    </location>
</feature>
<dbReference type="AlphaFoldDB" id="A0A835FCZ2"/>
<feature type="compositionally biased region" description="Gly residues" evidence="1">
    <location>
        <begin position="70"/>
        <end position="84"/>
    </location>
</feature>
<feature type="compositionally biased region" description="Basic residues" evidence="1">
    <location>
        <begin position="33"/>
        <end position="45"/>
    </location>
</feature>
<accession>A0A835FCZ2</accession>
<dbReference type="Proteomes" id="UP000636709">
    <property type="component" value="Unassembled WGS sequence"/>
</dbReference>
<feature type="region of interest" description="Disordered" evidence="1">
    <location>
        <begin position="1"/>
        <end position="101"/>
    </location>
</feature>
<evidence type="ECO:0000313" key="3">
    <source>
        <dbReference type="Proteomes" id="UP000636709"/>
    </source>
</evidence>
<comment type="caution">
    <text evidence="2">The sequence shown here is derived from an EMBL/GenBank/DDBJ whole genome shotgun (WGS) entry which is preliminary data.</text>
</comment>
<sequence length="190" mass="20075">MEVKTSSSPVGECPSGPAPGGRGAGGLRPAAGLHRRGLLPRRRGRLLPPRPLPHSPKDSDDEEGDASALRGGGCVDDARPGGGAVPDADALVGGGATGDRGADEVLVVGGGARRRMRGHVVIGDRAKEEDRVVVVGEGRGDQNLGKEMDASMGYEKGSVNRDGRKAAKRTTRRWRRRRSWCQISTEQLDW</sequence>
<feature type="region of interest" description="Disordered" evidence="1">
    <location>
        <begin position="137"/>
        <end position="171"/>
    </location>
</feature>
<evidence type="ECO:0000313" key="2">
    <source>
        <dbReference type="EMBL" id="KAF8743950.1"/>
    </source>
</evidence>